<evidence type="ECO:0000313" key="6">
    <source>
        <dbReference type="Proteomes" id="UP000253472"/>
    </source>
</evidence>
<feature type="region of interest" description="Disordered" evidence="3">
    <location>
        <begin position="594"/>
        <end position="693"/>
    </location>
</feature>
<dbReference type="Proteomes" id="UP000253472">
    <property type="component" value="Unassembled WGS sequence"/>
</dbReference>
<feature type="compositionally biased region" description="Basic residues" evidence="3">
    <location>
        <begin position="481"/>
        <end position="490"/>
    </location>
</feature>
<feature type="region of interest" description="Disordered" evidence="3">
    <location>
        <begin position="477"/>
        <end position="548"/>
    </location>
</feature>
<feature type="domain" description="RRM" evidence="4">
    <location>
        <begin position="357"/>
        <end position="461"/>
    </location>
</feature>
<dbReference type="InterPro" id="IPR035979">
    <property type="entry name" value="RBD_domain_sf"/>
</dbReference>
<dbReference type="GO" id="GO:1990904">
    <property type="term" value="C:ribonucleoprotein complex"/>
    <property type="evidence" value="ECO:0007669"/>
    <property type="project" value="TreeGrafter"/>
</dbReference>
<feature type="compositionally biased region" description="Low complexity" evidence="3">
    <location>
        <begin position="637"/>
        <end position="664"/>
    </location>
</feature>
<evidence type="ECO:0000259" key="4">
    <source>
        <dbReference type="PROSITE" id="PS50102"/>
    </source>
</evidence>
<organism evidence="5 6">
    <name type="scientific">Candida viswanathii</name>
    <dbReference type="NCBI Taxonomy" id="5486"/>
    <lineage>
        <taxon>Eukaryota</taxon>
        <taxon>Fungi</taxon>
        <taxon>Dikarya</taxon>
        <taxon>Ascomycota</taxon>
        <taxon>Saccharomycotina</taxon>
        <taxon>Pichiomycetes</taxon>
        <taxon>Debaryomycetaceae</taxon>
        <taxon>Candida/Lodderomyces clade</taxon>
        <taxon>Candida</taxon>
    </lineage>
</organism>
<feature type="compositionally biased region" description="Polar residues" evidence="3">
    <location>
        <begin position="522"/>
        <end position="548"/>
    </location>
</feature>
<keyword evidence="6" id="KW-1185">Reference proteome</keyword>
<dbReference type="EMBL" id="QLNQ01000022">
    <property type="protein sequence ID" value="RCK64479.1"/>
    <property type="molecule type" value="Genomic_DNA"/>
</dbReference>
<dbReference type="PANTHER" id="PTHR23003">
    <property type="entry name" value="RNA RECOGNITION MOTIF RRM DOMAIN CONTAINING PROTEIN"/>
    <property type="match status" value="1"/>
</dbReference>
<dbReference type="Gene3D" id="3.30.70.330">
    <property type="match status" value="1"/>
</dbReference>
<dbReference type="InterPro" id="IPR050374">
    <property type="entry name" value="RRT5_SRSF_SR"/>
</dbReference>
<feature type="compositionally biased region" description="Polar residues" evidence="3">
    <location>
        <begin position="752"/>
        <end position="761"/>
    </location>
</feature>
<dbReference type="OrthoDB" id="1099063at2759"/>
<feature type="compositionally biased region" description="Polar residues" evidence="3">
    <location>
        <begin position="1"/>
        <end position="20"/>
    </location>
</feature>
<feature type="compositionally biased region" description="Low complexity" evidence="3">
    <location>
        <begin position="491"/>
        <end position="508"/>
    </location>
</feature>
<reference evidence="5 6" key="1">
    <citation type="submission" date="2018-06" db="EMBL/GenBank/DDBJ databases">
        <title>Whole genome sequencing of Candida tropicalis (genome annotated by CSBL at Korea University).</title>
        <authorList>
            <person name="Ahn J."/>
        </authorList>
    </citation>
    <scope>NUCLEOTIDE SEQUENCE [LARGE SCALE GENOMIC DNA]</scope>
    <source>
        <strain evidence="5 6">ATCC 20962</strain>
    </source>
</reference>
<evidence type="ECO:0000256" key="1">
    <source>
        <dbReference type="ARBA" id="ARBA00022884"/>
    </source>
</evidence>
<dbReference type="PANTHER" id="PTHR23003:SF3">
    <property type="entry name" value="FI21236P1-RELATED"/>
    <property type="match status" value="1"/>
</dbReference>
<evidence type="ECO:0000256" key="3">
    <source>
        <dbReference type="SAM" id="MobiDB-lite"/>
    </source>
</evidence>
<dbReference type="GO" id="GO:0005634">
    <property type="term" value="C:nucleus"/>
    <property type="evidence" value="ECO:0007669"/>
    <property type="project" value="TreeGrafter"/>
</dbReference>
<dbReference type="GO" id="GO:0071028">
    <property type="term" value="P:nuclear mRNA surveillance"/>
    <property type="evidence" value="ECO:0007669"/>
    <property type="project" value="TreeGrafter"/>
</dbReference>
<accession>A0A367YFU7</accession>
<dbReference type="InterPro" id="IPR012677">
    <property type="entry name" value="Nucleotide-bd_a/b_plait_sf"/>
</dbReference>
<feature type="compositionally biased region" description="Low complexity" evidence="3">
    <location>
        <begin position="679"/>
        <end position="693"/>
    </location>
</feature>
<feature type="region of interest" description="Disordered" evidence="3">
    <location>
        <begin position="1"/>
        <end position="92"/>
    </location>
</feature>
<feature type="region of interest" description="Disordered" evidence="3">
    <location>
        <begin position="737"/>
        <end position="807"/>
    </location>
</feature>
<dbReference type="GO" id="GO:0016973">
    <property type="term" value="P:poly(A)+ mRNA export from nucleus"/>
    <property type="evidence" value="ECO:0007669"/>
    <property type="project" value="TreeGrafter"/>
</dbReference>
<name>A0A367YFU7_9ASCO</name>
<dbReference type="GO" id="GO:0005737">
    <property type="term" value="C:cytoplasm"/>
    <property type="evidence" value="ECO:0007669"/>
    <property type="project" value="TreeGrafter"/>
</dbReference>
<dbReference type="AlphaFoldDB" id="A0A367YFU7"/>
<evidence type="ECO:0000313" key="5">
    <source>
        <dbReference type="EMBL" id="RCK64479.1"/>
    </source>
</evidence>
<proteinExistence type="predicted"/>
<feature type="compositionally biased region" description="Low complexity" evidence="3">
    <location>
        <begin position="737"/>
        <end position="751"/>
    </location>
</feature>
<feature type="compositionally biased region" description="Low complexity" evidence="3">
    <location>
        <begin position="766"/>
        <end position="780"/>
    </location>
</feature>
<dbReference type="InterPro" id="IPR000504">
    <property type="entry name" value="RRM_dom"/>
</dbReference>
<keyword evidence="1 2" id="KW-0694">RNA-binding</keyword>
<dbReference type="STRING" id="5486.A0A367YFU7"/>
<dbReference type="GO" id="GO:0003729">
    <property type="term" value="F:mRNA binding"/>
    <property type="evidence" value="ECO:0007669"/>
    <property type="project" value="TreeGrafter"/>
</dbReference>
<feature type="compositionally biased region" description="Polar residues" evidence="3">
    <location>
        <begin position="80"/>
        <end position="91"/>
    </location>
</feature>
<comment type="caution">
    <text evidence="5">The sequence shown here is derived from an EMBL/GenBank/DDBJ whole genome shotgun (WGS) entry which is preliminary data.</text>
</comment>
<evidence type="ECO:0000256" key="2">
    <source>
        <dbReference type="PROSITE-ProRule" id="PRU00176"/>
    </source>
</evidence>
<dbReference type="SMART" id="SM00360">
    <property type="entry name" value="RRM"/>
    <property type="match status" value="1"/>
</dbReference>
<feature type="compositionally biased region" description="Low complexity" evidence="3">
    <location>
        <begin position="594"/>
        <end position="609"/>
    </location>
</feature>
<feature type="region of interest" description="Disordered" evidence="3">
    <location>
        <begin position="220"/>
        <end position="329"/>
    </location>
</feature>
<dbReference type="PROSITE" id="PS50102">
    <property type="entry name" value="RRM"/>
    <property type="match status" value="1"/>
</dbReference>
<feature type="compositionally biased region" description="Low complexity" evidence="3">
    <location>
        <begin position="221"/>
        <end position="235"/>
    </location>
</feature>
<dbReference type="SUPFAM" id="SSF54928">
    <property type="entry name" value="RNA-binding domain, RBD"/>
    <property type="match status" value="1"/>
</dbReference>
<gene>
    <name evidence="5" type="ORF">Cantr_00287</name>
</gene>
<feature type="compositionally biased region" description="Low complexity" evidence="3">
    <location>
        <begin position="242"/>
        <end position="274"/>
    </location>
</feature>
<sequence length="807" mass="90159">MKPTKKPSTSSLRRQNSRPTFNKDASPFSPATHPHNQDSDPADLTYTSQQSQQEQQQQEEDPQGGQQGQNQFTPNPIVRKSTTAASPTDFNATPVPYHMVITNIPGHVDESDLAQLISSRVGISGGTFEVGQFVPEHDNTITAILKIPDLATSNKITTALHDTEWEGKLLQITVTVEEDQPVTYHQTLHPHDSRLSGNYNFGQPIPPAENYWKPLLSRNTSASSNHTLSHRSSSLDSRRTFSRTTSKSSVSSLGIPSKRNSQSSSISSDPLNSKKPVPSFIMNMIQGNDGPGQDRNYSIEGGLQEEDESEAKEHKQELTEQADGNADEEEDFIWVPATEEGEEQVEDSNNLIKVNAKRLFIGNVPYSSNWSSLRNFLVNKANEWEPDNNISILRVEIPVQQVPRNDSYYMFQANRGFASTPKSRGFAIVTTGDRHSSQKLIDLFNNTDFEGRSLTVRYDKFPEFNNYVMQQMYAPGGHYHSQQHHHHHHQQQQQQLQLQQPHHGMQLPAQPPPLPYFQLYPTSPSSTNPRNRQNLPPSAQQASNHSTSPSLISSLAFERNLYQRNFYYASTAAGGSGAGAGVVGNIAAPNMAANQNQNQSRHQPQQVQQIPGAPIPHLLSPGINQFIPPPGTGGYFQYAQQQGQQPQQIPLAQQPQQGQQPGGARSLQFAPPPPPPRPAQQQQSGGAGSPTSQTYMYWPHPYYNPGTIYAPPSFHQYQYAGSPQHYQQFPQQMNNQRPFNQQQQYQRQYQNSKETTPTPSRGSRGPQQPTQQQQHQQPQPVEANDTVSEEEKARDLMNSIKDLSLDK</sequence>
<protein>
    <recommendedName>
        <fullName evidence="4">RRM domain-containing protein</fullName>
    </recommendedName>
</protein>